<feature type="disulfide bond" description="Redox-active" evidence="18">
    <location>
        <begin position="505"/>
        <end position="508"/>
    </location>
</feature>
<keyword evidence="8 18" id="KW-0201">Cytochrome c-type biogenesis</keyword>
<evidence type="ECO:0000256" key="10">
    <source>
        <dbReference type="ARBA" id="ARBA00022989"/>
    </source>
</evidence>
<comment type="catalytic activity">
    <reaction evidence="16 18">
        <text>[protein]-dithiol + NAD(+) = [protein]-disulfide + NADH + H(+)</text>
        <dbReference type="Rhea" id="RHEA:18749"/>
        <dbReference type="Rhea" id="RHEA-COMP:10593"/>
        <dbReference type="Rhea" id="RHEA-COMP:10594"/>
        <dbReference type="ChEBI" id="CHEBI:15378"/>
        <dbReference type="ChEBI" id="CHEBI:29950"/>
        <dbReference type="ChEBI" id="CHEBI:50058"/>
        <dbReference type="ChEBI" id="CHEBI:57540"/>
        <dbReference type="ChEBI" id="CHEBI:57945"/>
        <dbReference type="EC" id="1.8.1.8"/>
    </reaction>
</comment>
<keyword evidence="14 18" id="KW-1015">Disulfide bond</keyword>
<dbReference type="NCBIfam" id="NF001419">
    <property type="entry name" value="PRK00293.1"/>
    <property type="match status" value="1"/>
</dbReference>
<feature type="transmembrane region" description="Helical" evidence="18">
    <location>
        <begin position="396"/>
        <end position="414"/>
    </location>
</feature>
<dbReference type="InterPro" id="IPR017937">
    <property type="entry name" value="Thioredoxin_CS"/>
</dbReference>
<evidence type="ECO:0000259" key="19">
    <source>
        <dbReference type="PROSITE" id="PS51352"/>
    </source>
</evidence>
<evidence type="ECO:0000256" key="16">
    <source>
        <dbReference type="ARBA" id="ARBA00047388"/>
    </source>
</evidence>
<feature type="transmembrane region" description="Helical" evidence="18">
    <location>
        <begin position="216"/>
        <end position="240"/>
    </location>
</feature>
<keyword evidence="11 18" id="KW-0560">Oxidoreductase</keyword>
<gene>
    <name evidence="18" type="primary">dsbD</name>
    <name evidence="20" type="ORF">B0T45_14740</name>
</gene>
<dbReference type="PANTHER" id="PTHR32234:SF0">
    <property type="entry name" value="THIOL:DISULFIDE INTERCHANGE PROTEIN DSBD"/>
    <property type="match status" value="1"/>
</dbReference>
<evidence type="ECO:0000256" key="5">
    <source>
        <dbReference type="ARBA" id="ARBA00022519"/>
    </source>
</evidence>
<evidence type="ECO:0000256" key="12">
    <source>
        <dbReference type="ARBA" id="ARBA00023027"/>
    </source>
</evidence>
<evidence type="ECO:0000313" key="21">
    <source>
        <dbReference type="Proteomes" id="UP000192721"/>
    </source>
</evidence>
<dbReference type="Pfam" id="PF13899">
    <property type="entry name" value="Thioredoxin_7"/>
    <property type="match status" value="1"/>
</dbReference>
<evidence type="ECO:0000256" key="7">
    <source>
        <dbReference type="ARBA" id="ARBA00022729"/>
    </source>
</evidence>
<dbReference type="PROSITE" id="PS00194">
    <property type="entry name" value="THIOREDOXIN_1"/>
    <property type="match status" value="1"/>
</dbReference>
<proteinExistence type="inferred from homology"/>
<dbReference type="Gene3D" id="3.40.30.10">
    <property type="entry name" value="Glutaredoxin"/>
    <property type="match status" value="1"/>
</dbReference>
<keyword evidence="7 18" id="KW-0732">Signal</keyword>
<dbReference type="InterPro" id="IPR036929">
    <property type="entry name" value="DsbDN_sf"/>
</dbReference>
<dbReference type="EC" id="1.8.1.8" evidence="18"/>
<evidence type="ECO:0000256" key="17">
    <source>
        <dbReference type="ARBA" id="ARBA00047804"/>
    </source>
</evidence>
<dbReference type="InterPro" id="IPR003834">
    <property type="entry name" value="Cyt_c_assmbl_TM_dom"/>
</dbReference>
<comment type="caution">
    <text evidence="18">Lacks conserved residue(s) required for the propagation of feature annotation.</text>
</comment>
<sequence precursor="true">MPLIFRSLLLLLFLWMPAAQAQTGFLPPEQAFRLSVSELGDGQVRLRWDIRDGYYLYRKNIKIAAEPVGSVPPPAMPAGKTIRDEFFGESEVYYQRLELLVQASQARRLMLSWQGCAEAGLCYPPQHRAVELSGSGKAVKTSAAGATGMDAAVPIAPALGEDQALAARLAQSGTGWVLLAFFGLGLLMTFTPCVLPMVPILSSLIVGSGATPRRGLVLALAFVLPMALTYAALGALAASMGANLQAALQTPWALGLFAALFVLLALAMFGVYEFQLPAVLRDRLAMASQRQRGGTLGGSAAMGVLSALLVGPCMTAPLAGALLYISDSGDVLKGGLALLSMGLGMGVPLLLVGVLGAKLLPRPGLWMNRVKAVFGFLLLGMAIWFLGRVLPPAASLALWGAWLFAVAVGLLTLTRPWRASPGQWTLRGTAALLSLWAAAMLIGAAAGQSDPLRPLAFISTAAAPAAGMEQLGFVTVRDVRALQNGLDEAARQGQWALVDYYADWCVACKEIEHKVFGDPRVQQALAGMKLLRPDVTESGPDSAALLASRQVIGPPTLLLIGPDGQERRAKRIVGALSPDAFLERLNQARQAR</sequence>
<feature type="domain" description="Thioredoxin" evidence="19">
    <location>
        <begin position="452"/>
        <end position="590"/>
    </location>
</feature>
<dbReference type="SUPFAM" id="SSF74863">
    <property type="entry name" value="Thiol:disulfide interchange protein DsbD, N-terminal domain (DsbD-alpha)"/>
    <property type="match status" value="1"/>
</dbReference>
<dbReference type="HAMAP" id="MF_00399">
    <property type="entry name" value="DbsD"/>
    <property type="match status" value="1"/>
</dbReference>
<feature type="disulfide bond" description="Redox-active" evidence="18">
    <location>
        <begin position="116"/>
        <end position="122"/>
    </location>
</feature>
<dbReference type="InterPro" id="IPR022910">
    <property type="entry name" value="Thiol_diS_interchange_DbsD"/>
</dbReference>
<evidence type="ECO:0000256" key="3">
    <source>
        <dbReference type="ARBA" id="ARBA00022448"/>
    </source>
</evidence>
<organism evidence="20 21">
    <name type="scientific">Chromobacterium haemolyticum</name>
    <dbReference type="NCBI Taxonomy" id="394935"/>
    <lineage>
        <taxon>Bacteria</taxon>
        <taxon>Pseudomonadati</taxon>
        <taxon>Pseudomonadota</taxon>
        <taxon>Betaproteobacteria</taxon>
        <taxon>Neisseriales</taxon>
        <taxon>Chromobacteriaceae</taxon>
        <taxon>Chromobacterium</taxon>
    </lineage>
</organism>
<keyword evidence="15 18" id="KW-0676">Redox-active center</keyword>
<keyword evidence="12 18" id="KW-0520">NAD</keyword>
<dbReference type="GO" id="GO:0005886">
    <property type="term" value="C:plasma membrane"/>
    <property type="evidence" value="ECO:0007669"/>
    <property type="project" value="UniProtKB-SubCell"/>
</dbReference>
<evidence type="ECO:0000256" key="4">
    <source>
        <dbReference type="ARBA" id="ARBA00022475"/>
    </source>
</evidence>
<name>A0A1W0CRC5_9NEIS</name>
<dbReference type="PANTHER" id="PTHR32234">
    <property type="entry name" value="THIOL:DISULFIDE INTERCHANGE PROTEIN DSBD"/>
    <property type="match status" value="1"/>
</dbReference>
<feature type="transmembrane region" description="Helical" evidence="18">
    <location>
        <begin position="372"/>
        <end position="390"/>
    </location>
</feature>
<dbReference type="RefSeq" id="WP_081555999.1">
    <property type="nucleotide sequence ID" value="NZ_MUKV01000019.1"/>
</dbReference>
<keyword evidence="13 18" id="KW-0472">Membrane</keyword>
<evidence type="ECO:0000256" key="1">
    <source>
        <dbReference type="ARBA" id="ARBA00004429"/>
    </source>
</evidence>
<evidence type="ECO:0000256" key="18">
    <source>
        <dbReference type="HAMAP-Rule" id="MF_00399"/>
    </source>
</evidence>
<evidence type="ECO:0000256" key="11">
    <source>
        <dbReference type="ARBA" id="ARBA00023002"/>
    </source>
</evidence>
<feature type="transmembrane region" description="Helical" evidence="18">
    <location>
        <begin position="252"/>
        <end position="274"/>
    </location>
</feature>
<evidence type="ECO:0000256" key="6">
    <source>
        <dbReference type="ARBA" id="ARBA00022692"/>
    </source>
</evidence>
<dbReference type="Gene3D" id="2.60.40.1250">
    <property type="entry name" value="Thiol:disulfide interchange protein DsbD, N-terminal domain"/>
    <property type="match status" value="1"/>
</dbReference>
<protein>
    <recommendedName>
        <fullName evidence="18">Thiol:disulfide interchange protein DsbD</fullName>
        <ecNumber evidence="18">1.8.1.8</ecNumber>
    </recommendedName>
    <alternativeName>
        <fullName evidence="18">Protein-disulfide reductase</fullName>
        <shortName evidence="18">Disulfide reductase</shortName>
    </alternativeName>
</protein>
<feature type="chain" id="PRO_5013414923" description="Thiol:disulfide interchange protein DsbD" evidence="18">
    <location>
        <begin position="22"/>
        <end position="592"/>
    </location>
</feature>
<feature type="transmembrane region" description="Helical" evidence="18">
    <location>
        <begin position="295"/>
        <end position="325"/>
    </location>
</feature>
<dbReference type="Pfam" id="PF11412">
    <property type="entry name" value="DsbD_N"/>
    <property type="match status" value="1"/>
</dbReference>
<comment type="subcellular location">
    <subcellularLocation>
        <location evidence="1 18">Cell inner membrane</location>
        <topology evidence="1 18">Multi-pass membrane protein</topology>
    </subcellularLocation>
</comment>
<comment type="function">
    <text evidence="18">Required to facilitate the formation of correct disulfide bonds in some periplasmic proteins and for the assembly of the periplasmic c-type cytochromes. Acts by transferring electrons from cytoplasmic thioredoxin to the periplasm. This transfer involves a cascade of disulfide bond formation and reduction steps.</text>
</comment>
<keyword evidence="4 18" id="KW-1003">Cell membrane</keyword>
<evidence type="ECO:0000256" key="13">
    <source>
        <dbReference type="ARBA" id="ARBA00023136"/>
    </source>
</evidence>
<evidence type="ECO:0000313" key="20">
    <source>
        <dbReference type="EMBL" id="OQS37355.1"/>
    </source>
</evidence>
<evidence type="ECO:0000256" key="14">
    <source>
        <dbReference type="ARBA" id="ARBA00023157"/>
    </source>
</evidence>
<comment type="caution">
    <text evidence="20">The sequence shown here is derived from an EMBL/GenBank/DDBJ whole genome shotgun (WGS) entry which is preliminary data.</text>
</comment>
<dbReference type="GO" id="GO:0009055">
    <property type="term" value="F:electron transfer activity"/>
    <property type="evidence" value="ECO:0007669"/>
    <property type="project" value="UniProtKB-UniRule"/>
</dbReference>
<keyword evidence="3 18" id="KW-0813">Transport</keyword>
<evidence type="ECO:0000256" key="9">
    <source>
        <dbReference type="ARBA" id="ARBA00022982"/>
    </source>
</evidence>
<dbReference type="GO" id="GO:0017004">
    <property type="term" value="P:cytochrome complex assembly"/>
    <property type="evidence" value="ECO:0007669"/>
    <property type="project" value="UniProtKB-UniRule"/>
</dbReference>
<dbReference type="AlphaFoldDB" id="A0A1W0CRC5"/>
<reference evidence="20 21" key="1">
    <citation type="submission" date="2017-02" db="EMBL/GenBank/DDBJ databases">
        <title>Chromobacterium haemolyticum H5244.</title>
        <authorList>
            <person name="Gulvik C.A."/>
        </authorList>
    </citation>
    <scope>NUCLEOTIDE SEQUENCE [LARGE SCALE GENOMIC DNA]</scope>
    <source>
        <strain evidence="20 21">H5244</strain>
    </source>
</reference>
<dbReference type="PROSITE" id="PS51352">
    <property type="entry name" value="THIOREDOXIN_2"/>
    <property type="match status" value="1"/>
</dbReference>
<dbReference type="Proteomes" id="UP000192721">
    <property type="component" value="Unassembled WGS sequence"/>
</dbReference>
<dbReference type="InterPro" id="IPR035671">
    <property type="entry name" value="DsbD_gamma"/>
</dbReference>
<keyword evidence="6 18" id="KW-0812">Transmembrane</keyword>
<keyword evidence="9 18" id="KW-0249">Electron transport</keyword>
<feature type="signal peptide" evidence="18">
    <location>
        <begin position="1"/>
        <end position="21"/>
    </location>
</feature>
<keyword evidence="5 18" id="KW-0997">Cell inner membrane</keyword>
<evidence type="ECO:0000256" key="15">
    <source>
        <dbReference type="ARBA" id="ARBA00023284"/>
    </source>
</evidence>
<keyword evidence="10 18" id="KW-1133">Transmembrane helix</keyword>
<dbReference type="InterPro" id="IPR028250">
    <property type="entry name" value="DsbDN"/>
</dbReference>
<dbReference type="CDD" id="cd02953">
    <property type="entry name" value="DsbDgamma"/>
    <property type="match status" value="1"/>
</dbReference>
<comment type="catalytic activity">
    <reaction evidence="17 18">
        <text>[protein]-dithiol + NADP(+) = [protein]-disulfide + NADPH + H(+)</text>
        <dbReference type="Rhea" id="RHEA:18753"/>
        <dbReference type="Rhea" id="RHEA-COMP:10593"/>
        <dbReference type="Rhea" id="RHEA-COMP:10594"/>
        <dbReference type="ChEBI" id="CHEBI:15378"/>
        <dbReference type="ChEBI" id="CHEBI:29950"/>
        <dbReference type="ChEBI" id="CHEBI:50058"/>
        <dbReference type="ChEBI" id="CHEBI:57783"/>
        <dbReference type="ChEBI" id="CHEBI:58349"/>
        <dbReference type="EC" id="1.8.1.8"/>
    </reaction>
</comment>
<dbReference type="GO" id="GO:0045454">
    <property type="term" value="P:cell redox homeostasis"/>
    <property type="evidence" value="ECO:0007669"/>
    <property type="project" value="TreeGrafter"/>
</dbReference>
<dbReference type="Pfam" id="PF02683">
    <property type="entry name" value="DsbD_TM"/>
    <property type="match status" value="1"/>
</dbReference>
<dbReference type="GO" id="GO:0047134">
    <property type="term" value="F:protein-disulfide reductase [NAD(P)H] activity"/>
    <property type="evidence" value="ECO:0007669"/>
    <property type="project" value="UniProtKB-UniRule"/>
</dbReference>
<evidence type="ECO:0000256" key="2">
    <source>
        <dbReference type="ARBA" id="ARBA00007241"/>
    </source>
</evidence>
<accession>A0A1W0CRC5</accession>
<dbReference type="SUPFAM" id="SSF52833">
    <property type="entry name" value="Thioredoxin-like"/>
    <property type="match status" value="1"/>
</dbReference>
<dbReference type="EMBL" id="MUKV01000019">
    <property type="protein sequence ID" value="OQS37355.1"/>
    <property type="molecule type" value="Genomic_DNA"/>
</dbReference>
<feature type="transmembrane region" description="Helical" evidence="18">
    <location>
        <begin position="337"/>
        <end position="360"/>
    </location>
</feature>
<comment type="similarity">
    <text evidence="2 18">Belongs to the thioredoxin family. DsbD subfamily.</text>
</comment>
<feature type="transmembrane region" description="Helical" evidence="18">
    <location>
        <begin position="426"/>
        <end position="446"/>
    </location>
</feature>
<dbReference type="InterPro" id="IPR013766">
    <property type="entry name" value="Thioredoxin_domain"/>
</dbReference>
<dbReference type="InterPro" id="IPR036249">
    <property type="entry name" value="Thioredoxin-like_sf"/>
</dbReference>
<evidence type="ECO:0000256" key="8">
    <source>
        <dbReference type="ARBA" id="ARBA00022748"/>
    </source>
</evidence>